<dbReference type="Proteomes" id="UP000326944">
    <property type="component" value="Chromosome"/>
</dbReference>
<evidence type="ECO:0000256" key="1">
    <source>
        <dbReference type="SAM" id="Phobius"/>
    </source>
</evidence>
<feature type="transmembrane region" description="Helical" evidence="1">
    <location>
        <begin position="16"/>
        <end position="38"/>
    </location>
</feature>
<reference evidence="2 3" key="1">
    <citation type="submission" date="2019-09" db="EMBL/GenBank/DDBJ databases">
        <title>Sulfurimonas gotlandica sp. nov., a chemoautotrophic and psychrotolerant epsilonproteobacterium isolated from a pelagic redoxcline, and an emended description of the genus Sulfurimonas.</title>
        <authorList>
            <person name="Wang S."/>
            <person name="Jiang L."/>
            <person name="Shao S."/>
        </authorList>
    </citation>
    <scope>NUCLEOTIDE SEQUENCE [LARGE SCALE GENOMIC DNA]</scope>
    <source>
        <strain evidence="2 3">GYSZ_1</strain>
    </source>
</reference>
<protein>
    <submittedName>
        <fullName evidence="2">Uncharacterized protein</fullName>
    </submittedName>
</protein>
<keyword evidence="1" id="KW-1133">Transmembrane helix</keyword>
<accession>A0A5P8NYU8</accession>
<proteinExistence type="predicted"/>
<dbReference type="AlphaFoldDB" id="A0A5P8NYU8"/>
<dbReference type="EMBL" id="CP043617">
    <property type="protein sequence ID" value="QFR48608.1"/>
    <property type="molecule type" value="Genomic_DNA"/>
</dbReference>
<feature type="transmembrane region" description="Helical" evidence="1">
    <location>
        <begin position="68"/>
        <end position="85"/>
    </location>
</feature>
<keyword evidence="1" id="KW-0472">Membrane</keyword>
<evidence type="ECO:0000313" key="2">
    <source>
        <dbReference type="EMBL" id="QFR48608.1"/>
    </source>
</evidence>
<keyword evidence="3" id="KW-1185">Reference proteome</keyword>
<organism evidence="2 3">
    <name type="scientific">Sulfurimonas lithotrophica</name>
    <dbReference type="NCBI Taxonomy" id="2590022"/>
    <lineage>
        <taxon>Bacteria</taxon>
        <taxon>Pseudomonadati</taxon>
        <taxon>Campylobacterota</taxon>
        <taxon>Epsilonproteobacteria</taxon>
        <taxon>Campylobacterales</taxon>
        <taxon>Sulfurimonadaceae</taxon>
        <taxon>Sulfurimonas</taxon>
    </lineage>
</organism>
<sequence length="89" mass="10195">MSLRSLTEATESSNVIIWYYYFSIVITLLSLATAIGLLLMKKFAVYLYITYIPISLYTQYYASGVFNIYGAIFAGVFIAIMLKYLKKMD</sequence>
<name>A0A5P8NYU8_9BACT</name>
<evidence type="ECO:0000313" key="3">
    <source>
        <dbReference type="Proteomes" id="UP000326944"/>
    </source>
</evidence>
<dbReference type="KEGG" id="sulg:FJR48_02245"/>
<keyword evidence="1" id="KW-0812">Transmembrane</keyword>
<dbReference type="RefSeq" id="WP_152306551.1">
    <property type="nucleotide sequence ID" value="NZ_CP043617.1"/>
</dbReference>
<gene>
    <name evidence="2" type="ORF">FJR48_02245</name>
</gene>